<feature type="non-terminal residue" evidence="1">
    <location>
        <position position="1"/>
    </location>
</feature>
<protein>
    <submittedName>
        <fullName evidence="1">Uncharacterized protein</fullName>
    </submittedName>
</protein>
<sequence>TSFGTLKRARCCLQNSMISSGVVSFPALSSINAQGTSCQRGSGFATTAAVKIAGC</sequence>
<evidence type="ECO:0000313" key="2">
    <source>
        <dbReference type="Proteomes" id="UP000075243"/>
    </source>
</evidence>
<dbReference type="Proteomes" id="UP000075243">
    <property type="component" value="Unassembled WGS sequence"/>
</dbReference>
<keyword evidence="2" id="KW-1185">Reference proteome</keyword>
<dbReference type="Gramene" id="C.cajan_48351.t">
    <property type="protein sequence ID" value="C.cajan_48351.t.cds1"/>
    <property type="gene ID" value="C.cajan_48351"/>
</dbReference>
<organism evidence="1 2">
    <name type="scientific">Cajanus cajan</name>
    <name type="common">Pigeon pea</name>
    <name type="synonym">Cajanus indicus</name>
    <dbReference type="NCBI Taxonomy" id="3821"/>
    <lineage>
        <taxon>Eukaryota</taxon>
        <taxon>Viridiplantae</taxon>
        <taxon>Streptophyta</taxon>
        <taxon>Embryophyta</taxon>
        <taxon>Tracheophyta</taxon>
        <taxon>Spermatophyta</taxon>
        <taxon>Magnoliopsida</taxon>
        <taxon>eudicotyledons</taxon>
        <taxon>Gunneridae</taxon>
        <taxon>Pentapetalae</taxon>
        <taxon>rosids</taxon>
        <taxon>fabids</taxon>
        <taxon>Fabales</taxon>
        <taxon>Fabaceae</taxon>
        <taxon>Papilionoideae</taxon>
        <taxon>50 kb inversion clade</taxon>
        <taxon>NPAAA clade</taxon>
        <taxon>indigoferoid/millettioid clade</taxon>
        <taxon>Phaseoleae</taxon>
        <taxon>Cajanus</taxon>
    </lineage>
</organism>
<evidence type="ECO:0000313" key="1">
    <source>
        <dbReference type="EMBL" id="KYP77508.1"/>
    </source>
</evidence>
<dbReference type="AlphaFoldDB" id="A0A151UE44"/>
<gene>
    <name evidence="1" type="ORF">KK1_050298</name>
</gene>
<reference evidence="1" key="1">
    <citation type="journal article" date="2012" name="Nat. Biotechnol.">
        <title>Draft genome sequence of pigeonpea (Cajanus cajan), an orphan legume crop of resource-poor farmers.</title>
        <authorList>
            <person name="Varshney R.K."/>
            <person name="Chen W."/>
            <person name="Li Y."/>
            <person name="Bharti A.K."/>
            <person name="Saxena R.K."/>
            <person name="Schlueter J.A."/>
            <person name="Donoghue M.T."/>
            <person name="Azam S."/>
            <person name="Fan G."/>
            <person name="Whaley A.M."/>
            <person name="Farmer A.D."/>
            <person name="Sheridan J."/>
            <person name="Iwata A."/>
            <person name="Tuteja R."/>
            <person name="Penmetsa R.V."/>
            <person name="Wu W."/>
            <person name="Upadhyaya H.D."/>
            <person name="Yang S.P."/>
            <person name="Shah T."/>
            <person name="Saxena K.B."/>
            <person name="Michael T."/>
            <person name="McCombie W.R."/>
            <person name="Yang B."/>
            <person name="Zhang G."/>
            <person name="Yang H."/>
            <person name="Wang J."/>
            <person name="Spillane C."/>
            <person name="Cook D.R."/>
            <person name="May G.D."/>
            <person name="Xu X."/>
            <person name="Jackson S.A."/>
        </authorList>
    </citation>
    <scope>NUCLEOTIDE SEQUENCE [LARGE SCALE GENOMIC DNA]</scope>
</reference>
<dbReference type="EMBL" id="AGCT01024391">
    <property type="protein sequence ID" value="KYP77508.1"/>
    <property type="molecule type" value="Genomic_DNA"/>
</dbReference>
<proteinExistence type="predicted"/>
<name>A0A151UE44_CAJCA</name>
<accession>A0A151UE44</accession>
<comment type="caution">
    <text evidence="1">The sequence shown here is derived from an EMBL/GenBank/DDBJ whole genome shotgun (WGS) entry which is preliminary data.</text>
</comment>